<keyword evidence="6" id="KW-0426">Late protein</keyword>
<evidence type="ECO:0000256" key="8">
    <source>
        <dbReference type="ARBA" id="ARBA00033120"/>
    </source>
</evidence>
<evidence type="ECO:0000256" key="4">
    <source>
        <dbReference type="ARBA" id="ARBA00016145"/>
    </source>
</evidence>
<evidence type="ECO:0000256" key="9">
    <source>
        <dbReference type="ARBA" id="ARBA00033227"/>
    </source>
</evidence>
<dbReference type="AlphaFoldDB" id="A0A4Y9M4G8"/>
<reference evidence="12 13" key="1">
    <citation type="submission" date="2019-03" db="EMBL/GenBank/DDBJ databases">
        <title>Bradyrhizobium diversity isolated from nodules of Chamaecrista fasciculata.</title>
        <authorList>
            <person name="Klepa M.S."/>
            <person name="Urquiaga M.O."/>
            <person name="Hungria M."/>
            <person name="Delamuta J.R."/>
        </authorList>
    </citation>
    <scope>NUCLEOTIDE SEQUENCE [LARGE SCALE GENOMIC DNA]</scope>
    <source>
        <strain evidence="12 13">CNPSo 3448</strain>
    </source>
</reference>
<dbReference type="GO" id="GO:0003677">
    <property type="term" value="F:DNA binding"/>
    <property type="evidence" value="ECO:0007669"/>
    <property type="project" value="UniProtKB-KW"/>
</dbReference>
<dbReference type="EMBL" id="SPQT01000002">
    <property type="protein sequence ID" value="TFV50089.1"/>
    <property type="molecule type" value="Genomic_DNA"/>
</dbReference>
<evidence type="ECO:0000256" key="6">
    <source>
        <dbReference type="ARBA" id="ARBA00022921"/>
    </source>
</evidence>
<dbReference type="GO" id="GO:0030527">
    <property type="term" value="F:structural constituent of chromatin"/>
    <property type="evidence" value="ECO:0007669"/>
    <property type="project" value="InterPro"/>
</dbReference>
<accession>A0A4Y9M4G8</accession>
<sequence>MGSKPGDFLTAGMNTKRAARLCRVPGTVPSKRARTQFRRTFDMAKMTKTQLIDAIAEGTQLAKNDVKSVIEYMATVGYKELNESGEFVIPGFVKMSVVNKPATEARMGVNPFTKEPMQFAAKPASKSVKASPLKVAKDAV</sequence>
<dbReference type="Proteomes" id="UP000297966">
    <property type="component" value="Unassembled WGS sequence"/>
</dbReference>
<name>A0A4Y9M4G8_9BRAD</name>
<evidence type="ECO:0000256" key="1">
    <source>
        <dbReference type="ARBA" id="ARBA00004328"/>
    </source>
</evidence>
<dbReference type="PANTHER" id="PTHR33175">
    <property type="entry name" value="DNA-BINDING PROTEIN HU"/>
    <property type="match status" value="1"/>
</dbReference>
<protein>
    <recommendedName>
        <fullName evidence="4">Viral histone-like protein</fullName>
    </recommendedName>
    <alternativeName>
        <fullName evidence="9">DNA-binding protein pA104R</fullName>
    </alternativeName>
    <alternativeName>
        <fullName evidence="8">pA104R</fullName>
    </alternativeName>
</protein>
<evidence type="ECO:0000256" key="10">
    <source>
        <dbReference type="ARBA" id="ARBA00046140"/>
    </source>
</evidence>
<dbReference type="SUPFAM" id="SSF47729">
    <property type="entry name" value="IHF-like DNA-binding proteins"/>
    <property type="match status" value="1"/>
</dbReference>
<comment type="function">
    <text evidence="10">DNA-binding protein that plays a critical role in nucleoid compaction, genome replication and DNA replication and transcription. Binds to both ssDNA and dsDNA with a binding site covering about 15 nucleotides. Displays DNA-supercoiling activity only when associated with the viral DNA topoisomerase 2.</text>
</comment>
<evidence type="ECO:0000313" key="13">
    <source>
        <dbReference type="Proteomes" id="UP000297966"/>
    </source>
</evidence>
<keyword evidence="13" id="KW-1185">Reference proteome</keyword>
<comment type="caution">
    <text evidence="12">The sequence shown here is derived from an EMBL/GenBank/DDBJ whole genome shotgun (WGS) entry which is preliminary data.</text>
</comment>
<dbReference type="InterPro" id="IPR000119">
    <property type="entry name" value="Hist_DNA-bd"/>
</dbReference>
<dbReference type="Gene3D" id="4.10.520.10">
    <property type="entry name" value="IHF-like DNA-binding proteins"/>
    <property type="match status" value="1"/>
</dbReference>
<proteinExistence type="inferred from homology"/>
<comment type="similarity">
    <text evidence="2 11">Belongs to the bacterial histone-like protein family.</text>
</comment>
<organism evidence="12 13">
    <name type="scientific">Bradyrhizobium niftali</name>
    <dbReference type="NCBI Taxonomy" id="2560055"/>
    <lineage>
        <taxon>Bacteria</taxon>
        <taxon>Pseudomonadati</taxon>
        <taxon>Pseudomonadota</taxon>
        <taxon>Alphaproteobacteria</taxon>
        <taxon>Hyphomicrobiales</taxon>
        <taxon>Nitrobacteraceae</taxon>
        <taxon>Bradyrhizobium</taxon>
    </lineage>
</organism>
<dbReference type="GO" id="GO:0005829">
    <property type="term" value="C:cytosol"/>
    <property type="evidence" value="ECO:0007669"/>
    <property type="project" value="TreeGrafter"/>
</dbReference>
<evidence type="ECO:0000313" key="12">
    <source>
        <dbReference type="EMBL" id="TFV50089.1"/>
    </source>
</evidence>
<evidence type="ECO:0000256" key="7">
    <source>
        <dbReference type="ARBA" id="ARBA00023125"/>
    </source>
</evidence>
<dbReference type="CDD" id="cd13834">
    <property type="entry name" value="HU_like"/>
    <property type="match status" value="1"/>
</dbReference>
<evidence type="ECO:0000256" key="3">
    <source>
        <dbReference type="ARBA" id="ARBA00011738"/>
    </source>
</evidence>
<dbReference type="PANTHER" id="PTHR33175:SF13">
    <property type="entry name" value="HISTONE-LIKE PROTEIN"/>
    <property type="match status" value="1"/>
</dbReference>
<dbReference type="Pfam" id="PF00216">
    <property type="entry name" value="Bac_DNA_binding"/>
    <property type="match status" value="1"/>
</dbReference>
<dbReference type="GO" id="GO:0006260">
    <property type="term" value="P:DNA replication"/>
    <property type="evidence" value="ECO:0007669"/>
    <property type="project" value="UniProtKB-KW"/>
</dbReference>
<evidence type="ECO:0000256" key="2">
    <source>
        <dbReference type="ARBA" id="ARBA00010529"/>
    </source>
</evidence>
<dbReference type="InterPro" id="IPR010992">
    <property type="entry name" value="IHF-like_DNA-bd_dom_sf"/>
</dbReference>
<dbReference type="OrthoDB" id="331625at2"/>
<evidence type="ECO:0000256" key="11">
    <source>
        <dbReference type="RuleBase" id="RU003939"/>
    </source>
</evidence>
<gene>
    <name evidence="12" type="ORF">E4K65_08005</name>
</gene>
<dbReference type="SMART" id="SM00411">
    <property type="entry name" value="BHL"/>
    <property type="match status" value="1"/>
</dbReference>
<keyword evidence="5" id="KW-0235">DNA replication</keyword>
<comment type="subcellular location">
    <subcellularLocation>
        <location evidence="1">Virion</location>
    </subcellularLocation>
</comment>
<comment type="subunit">
    <text evidence="3">Homodimer.</text>
</comment>
<evidence type="ECO:0000256" key="5">
    <source>
        <dbReference type="ARBA" id="ARBA00022705"/>
    </source>
</evidence>
<dbReference type="FunFam" id="4.10.520.10:FF:000009">
    <property type="entry name" value="Nucleoid DNA-binding protein"/>
    <property type="match status" value="1"/>
</dbReference>
<keyword evidence="7 12" id="KW-0238">DNA-binding</keyword>